<evidence type="ECO:0000256" key="4">
    <source>
        <dbReference type="SAM" id="SignalP"/>
    </source>
</evidence>
<dbReference type="RefSeq" id="WP_345181838.1">
    <property type="nucleotide sequence ID" value="NZ_BAABFQ010000009.1"/>
</dbReference>
<comment type="caution">
    <text evidence="5">The sequence shown here is derived from an EMBL/GenBank/DDBJ whole genome shotgun (WGS) entry which is preliminary data.</text>
</comment>
<gene>
    <name evidence="5" type="ORF">ACFPKY_19820</name>
</gene>
<dbReference type="PANTHER" id="PTHR30061">
    <property type="entry name" value="MALTOSE-BINDING PERIPLASMIC PROTEIN"/>
    <property type="match status" value="1"/>
</dbReference>
<proteinExistence type="inferred from homology"/>
<evidence type="ECO:0000256" key="2">
    <source>
        <dbReference type="ARBA" id="ARBA00022448"/>
    </source>
</evidence>
<dbReference type="EMBL" id="JBHSMD010000010">
    <property type="protein sequence ID" value="MFC5495365.1"/>
    <property type="molecule type" value="Genomic_DNA"/>
</dbReference>
<feature type="signal peptide" evidence="4">
    <location>
        <begin position="1"/>
        <end position="22"/>
    </location>
</feature>
<comment type="similarity">
    <text evidence="1">Belongs to the bacterial solute-binding protein 1 family.</text>
</comment>
<evidence type="ECO:0000313" key="5">
    <source>
        <dbReference type="EMBL" id="MFC5495365.1"/>
    </source>
</evidence>
<keyword evidence="3 4" id="KW-0732">Signal</keyword>
<evidence type="ECO:0000256" key="3">
    <source>
        <dbReference type="ARBA" id="ARBA00022729"/>
    </source>
</evidence>
<organism evidence="5 6">
    <name type="scientific">Nocardioides caricicola</name>
    <dbReference type="NCBI Taxonomy" id="634770"/>
    <lineage>
        <taxon>Bacteria</taxon>
        <taxon>Bacillati</taxon>
        <taxon>Actinomycetota</taxon>
        <taxon>Actinomycetes</taxon>
        <taxon>Propionibacteriales</taxon>
        <taxon>Nocardioidaceae</taxon>
        <taxon>Nocardioides</taxon>
    </lineage>
</organism>
<dbReference type="SUPFAM" id="SSF53850">
    <property type="entry name" value="Periplasmic binding protein-like II"/>
    <property type="match status" value="1"/>
</dbReference>
<accession>A0ABW0N3W0</accession>
<dbReference type="PANTHER" id="PTHR30061:SF50">
    <property type="entry name" value="MALTOSE_MALTODEXTRIN-BINDING PERIPLASMIC PROTEIN"/>
    <property type="match status" value="1"/>
</dbReference>
<evidence type="ECO:0000313" key="6">
    <source>
        <dbReference type="Proteomes" id="UP001595956"/>
    </source>
</evidence>
<keyword evidence="6" id="KW-1185">Reference proteome</keyword>
<protein>
    <submittedName>
        <fullName evidence="5">Extracellular solute-binding protein</fullName>
    </submittedName>
</protein>
<dbReference type="InterPro" id="IPR006059">
    <property type="entry name" value="SBP"/>
</dbReference>
<dbReference type="Gene3D" id="3.40.190.10">
    <property type="entry name" value="Periplasmic binding protein-like II"/>
    <property type="match status" value="2"/>
</dbReference>
<name>A0ABW0N3W0_9ACTN</name>
<evidence type="ECO:0000256" key="1">
    <source>
        <dbReference type="ARBA" id="ARBA00008520"/>
    </source>
</evidence>
<dbReference type="PROSITE" id="PS51257">
    <property type="entry name" value="PROKAR_LIPOPROTEIN"/>
    <property type="match status" value="1"/>
</dbReference>
<sequence>MAVRRGVAAAAALATFSGLLTACSSGGSGTTLYWYVNPDAGGQAKVAENCSTDDYTIEVQVLPQDASQQRIQLARRLAAEDPEIDIMSIDPPFTAEFANAGFLAPLPDELQQKLQQQSFQGAVDAATWEDELVVAPFWSNTQVLWYRTSFADKAGIDMSQPVTWEQVIQAAADNDGKVAVQANKYEGYSVWINALISGAGGEIATDTEQGIDATLQVDSPAGDDAAKVIADLSGSRAAPADLSVSTEGTAGATFGGPQGAFMVNWTYIWTNYDATQPEVKKDLGFARYPQTVEGEESRPPYGGIGVGVSAYSTHVDEAMQAIECITEPENQGVNAELTGNMPASAEGYDYPALKEVYPQELLDLFQESLDAAAPRTVTPYWSDISGAILNTWHPSNSVDQDTPADSQSFIDDVLHGRRLL</sequence>
<dbReference type="Pfam" id="PF01547">
    <property type="entry name" value="SBP_bac_1"/>
    <property type="match status" value="1"/>
</dbReference>
<keyword evidence="2" id="KW-0813">Transport</keyword>
<reference evidence="6" key="1">
    <citation type="journal article" date="2019" name="Int. J. Syst. Evol. Microbiol.">
        <title>The Global Catalogue of Microorganisms (GCM) 10K type strain sequencing project: providing services to taxonomists for standard genome sequencing and annotation.</title>
        <authorList>
            <consortium name="The Broad Institute Genomics Platform"/>
            <consortium name="The Broad Institute Genome Sequencing Center for Infectious Disease"/>
            <person name="Wu L."/>
            <person name="Ma J."/>
        </authorList>
    </citation>
    <scope>NUCLEOTIDE SEQUENCE [LARGE SCALE GENOMIC DNA]</scope>
    <source>
        <strain evidence="6">KACC 13778</strain>
    </source>
</reference>
<dbReference type="Proteomes" id="UP001595956">
    <property type="component" value="Unassembled WGS sequence"/>
</dbReference>
<feature type="chain" id="PRO_5046203137" evidence="4">
    <location>
        <begin position="23"/>
        <end position="420"/>
    </location>
</feature>